<accession>A0ABV1HGF5</accession>
<feature type="compositionally biased region" description="Basic and acidic residues" evidence="1">
    <location>
        <begin position="189"/>
        <end position="212"/>
    </location>
</feature>
<gene>
    <name evidence="2" type="ORF">WMO43_12125</name>
</gene>
<evidence type="ECO:0000313" key="2">
    <source>
        <dbReference type="EMBL" id="MEQ2558608.1"/>
    </source>
</evidence>
<keyword evidence="3" id="KW-1185">Reference proteome</keyword>
<protein>
    <submittedName>
        <fullName evidence="2">DUF5702 domain-containing protein</fullName>
    </submittedName>
</protein>
<dbReference type="EMBL" id="JBBMEX010000014">
    <property type="protein sequence ID" value="MEQ2558608.1"/>
    <property type="molecule type" value="Genomic_DNA"/>
</dbReference>
<dbReference type="Pfam" id="PF18960">
    <property type="entry name" value="DUF5702"/>
    <property type="match status" value="1"/>
</dbReference>
<sequence length="512" mass="58578">MQKVYSKKASITVFLTLLLLLSASFFFALLETARLKGLGTKADIVSDAALESVFAEYQKEIYENYGLLMLDCAYGSGNFAIENVEKRLQEKNLNNLKQSEKELYGINLTECKIPGYQLLTDNGGNVFRHLAARTAKREALVQEVDDFAEEIQQKETLEQENGTVEERLEEANKTIEEVEQAKQAENTESAEKPEQKESTKNTGNTEEKEKVWDISAQKPQEEVKNPIEDANQWKKSAVLSLVIRDESQLSNKAIALEHTLEHRQKETGNLPVQGAILEELWFVKYLETHMGSYRQISSNHALDYEWEYILNGESSDRDNLKETVKSLIMIREIANMGYLIQDQQKCIEAEELAVALMGWSMNPPVVDATKWGILAAWAYSESILDVRALLEGRRIAWIKNAEQWTTGINQTGEAVDGFAMAKDCENGWDYLKYLQFLICMKKDSAVNYRSMDIIEVNTNAMYGKSIQMDHMMTGCESRVSYEAEPLFWNMITIQRLGMETFQIDRCNQYTYF</sequence>
<feature type="region of interest" description="Disordered" evidence="1">
    <location>
        <begin position="179"/>
        <end position="212"/>
    </location>
</feature>
<dbReference type="InterPro" id="IPR043756">
    <property type="entry name" value="DUF5702"/>
</dbReference>
<evidence type="ECO:0000256" key="1">
    <source>
        <dbReference type="SAM" id="MobiDB-lite"/>
    </source>
</evidence>
<organism evidence="2 3">
    <name type="scientific">Maccoyibacter intestinihominis</name>
    <dbReference type="NCBI Taxonomy" id="3133499"/>
    <lineage>
        <taxon>Bacteria</taxon>
        <taxon>Bacillati</taxon>
        <taxon>Bacillota</taxon>
        <taxon>Clostridia</taxon>
        <taxon>Lachnospirales</taxon>
        <taxon>Lachnospiraceae</taxon>
        <taxon>Maccoyibacter</taxon>
    </lineage>
</organism>
<proteinExistence type="predicted"/>
<evidence type="ECO:0000313" key="3">
    <source>
        <dbReference type="Proteomes" id="UP001454489"/>
    </source>
</evidence>
<name>A0ABV1HGF5_9FIRM</name>
<dbReference type="Proteomes" id="UP001454489">
    <property type="component" value="Unassembled WGS sequence"/>
</dbReference>
<dbReference type="RefSeq" id="WP_177962212.1">
    <property type="nucleotide sequence ID" value="NZ_JBBMEX010000014.1"/>
</dbReference>
<reference evidence="2 3" key="1">
    <citation type="submission" date="2024-03" db="EMBL/GenBank/DDBJ databases">
        <title>Human intestinal bacterial collection.</title>
        <authorList>
            <person name="Pauvert C."/>
            <person name="Hitch T.C.A."/>
            <person name="Clavel T."/>
        </authorList>
    </citation>
    <scope>NUCLEOTIDE SEQUENCE [LARGE SCALE GENOMIC DNA]</scope>
    <source>
        <strain evidence="2 3">CLA-AA-H185</strain>
    </source>
</reference>
<comment type="caution">
    <text evidence="2">The sequence shown here is derived from an EMBL/GenBank/DDBJ whole genome shotgun (WGS) entry which is preliminary data.</text>
</comment>